<evidence type="ECO:0000313" key="7">
    <source>
        <dbReference type="EMBL" id="NPT43471.1"/>
    </source>
</evidence>
<dbReference type="PANTHER" id="PTHR30346">
    <property type="entry name" value="TRANSCRIPTIONAL DUAL REGULATOR HCAR-RELATED"/>
    <property type="match status" value="1"/>
</dbReference>
<feature type="compositionally biased region" description="Polar residues" evidence="5">
    <location>
        <begin position="304"/>
        <end position="313"/>
    </location>
</feature>
<proteinExistence type="inferred from homology"/>
<dbReference type="InterPro" id="IPR005119">
    <property type="entry name" value="LysR_subst-bd"/>
</dbReference>
<dbReference type="Gene3D" id="3.40.190.10">
    <property type="entry name" value="Periplasmic binding protein-like II"/>
    <property type="match status" value="2"/>
</dbReference>
<evidence type="ECO:0000259" key="6">
    <source>
        <dbReference type="PROSITE" id="PS50931"/>
    </source>
</evidence>
<keyword evidence="2" id="KW-0805">Transcription regulation</keyword>
<dbReference type="Gene3D" id="1.10.10.10">
    <property type="entry name" value="Winged helix-like DNA-binding domain superfamily/Winged helix DNA-binding domain"/>
    <property type="match status" value="1"/>
</dbReference>
<dbReference type="InterPro" id="IPR000847">
    <property type="entry name" value="LysR_HTH_N"/>
</dbReference>
<dbReference type="SUPFAM" id="SSF53850">
    <property type="entry name" value="Periplasmic binding protein-like II"/>
    <property type="match status" value="1"/>
</dbReference>
<dbReference type="EMBL" id="WOEY01000078">
    <property type="protein sequence ID" value="NPT43471.1"/>
    <property type="molecule type" value="Genomic_DNA"/>
</dbReference>
<evidence type="ECO:0000256" key="1">
    <source>
        <dbReference type="ARBA" id="ARBA00009437"/>
    </source>
</evidence>
<dbReference type="Pfam" id="PF03466">
    <property type="entry name" value="LysR_substrate"/>
    <property type="match status" value="1"/>
</dbReference>
<evidence type="ECO:0000256" key="5">
    <source>
        <dbReference type="SAM" id="MobiDB-lite"/>
    </source>
</evidence>
<dbReference type="PANTHER" id="PTHR30346:SF0">
    <property type="entry name" value="HCA OPERON TRANSCRIPTIONAL ACTIVATOR HCAR"/>
    <property type="match status" value="1"/>
</dbReference>
<keyword evidence="3" id="KW-0238">DNA-binding</keyword>
<reference evidence="7 8" key="1">
    <citation type="submission" date="2019-11" db="EMBL/GenBank/DDBJ databases">
        <title>Metabolism of dissolved organic matter in forest soils.</title>
        <authorList>
            <person name="Cyle K.T."/>
            <person name="Wilhelm R.C."/>
            <person name="Martinez C.E."/>
        </authorList>
    </citation>
    <scope>NUCLEOTIDE SEQUENCE [LARGE SCALE GENOMIC DNA]</scope>
    <source>
        <strain evidence="7 8">1N</strain>
    </source>
</reference>
<dbReference type="Proteomes" id="UP000652198">
    <property type="component" value="Unassembled WGS sequence"/>
</dbReference>
<name>A0ABX2BTP6_9BURK</name>
<feature type="region of interest" description="Disordered" evidence="5">
    <location>
        <begin position="292"/>
        <end position="329"/>
    </location>
</feature>
<dbReference type="InterPro" id="IPR036390">
    <property type="entry name" value="WH_DNA-bd_sf"/>
</dbReference>
<organism evidence="7 8">
    <name type="scientific">Paraburkholderia solitsugae</name>
    <dbReference type="NCBI Taxonomy" id="2675748"/>
    <lineage>
        <taxon>Bacteria</taxon>
        <taxon>Pseudomonadati</taxon>
        <taxon>Pseudomonadota</taxon>
        <taxon>Betaproteobacteria</taxon>
        <taxon>Burkholderiales</taxon>
        <taxon>Burkholderiaceae</taxon>
        <taxon>Paraburkholderia</taxon>
    </lineage>
</organism>
<protein>
    <submittedName>
        <fullName evidence="7">LysR family transcriptional regulator</fullName>
    </submittedName>
</protein>
<evidence type="ECO:0000256" key="4">
    <source>
        <dbReference type="ARBA" id="ARBA00023163"/>
    </source>
</evidence>
<dbReference type="CDD" id="cd08414">
    <property type="entry name" value="PBP2_LTTR_aromatics_like"/>
    <property type="match status" value="1"/>
</dbReference>
<evidence type="ECO:0000313" key="8">
    <source>
        <dbReference type="Proteomes" id="UP000652198"/>
    </source>
</evidence>
<keyword evidence="8" id="KW-1185">Reference proteome</keyword>
<evidence type="ECO:0000256" key="3">
    <source>
        <dbReference type="ARBA" id="ARBA00023125"/>
    </source>
</evidence>
<comment type="caution">
    <text evidence="7">The sequence shown here is derived from an EMBL/GenBank/DDBJ whole genome shotgun (WGS) entry which is preliminary data.</text>
</comment>
<dbReference type="InterPro" id="IPR036388">
    <property type="entry name" value="WH-like_DNA-bd_sf"/>
</dbReference>
<comment type="similarity">
    <text evidence="1">Belongs to the LysR transcriptional regulatory family.</text>
</comment>
<dbReference type="SUPFAM" id="SSF46785">
    <property type="entry name" value="Winged helix' DNA-binding domain"/>
    <property type="match status" value="1"/>
</dbReference>
<dbReference type="Pfam" id="PF00126">
    <property type="entry name" value="HTH_1"/>
    <property type="match status" value="1"/>
</dbReference>
<dbReference type="PROSITE" id="PS50931">
    <property type="entry name" value="HTH_LYSR"/>
    <property type="match status" value="1"/>
</dbReference>
<dbReference type="RefSeq" id="WP_172312713.1">
    <property type="nucleotide sequence ID" value="NZ_WOEY01000078.1"/>
</dbReference>
<evidence type="ECO:0000256" key="2">
    <source>
        <dbReference type="ARBA" id="ARBA00023015"/>
    </source>
</evidence>
<accession>A0ABX2BTP6</accession>
<dbReference type="PRINTS" id="PR00039">
    <property type="entry name" value="HTHLYSR"/>
</dbReference>
<sequence length="329" mass="35649">MQHFGFDLRQLRAFVVVAAELNFLRAAQRLHISQPALSQTIRQLEGTLGVVLFDRNTRSVGLTEAGQDLLRDANKVLAHAQKLADNAHDHATGVRGVLNVGFLIGTGVDLMPEVLRAFSEKYPDVRVLVKEFDFSSPEAGINDGMDVAVLRPPISADHVELRTLLEEPCVACLPLGHPLAQAKSVSVYQLLDEPIVAAPSRGVWRNYWIADEYRRGRAAKVVHEAATVESELQAVASGRGISITALSTALFYARRGVSFPVIRDMPPCRIAVALPEPATIAAKNFADMAVAVAESGQRDRPAGSTDSPQPAQDSSRRSPSLRIAPRAGR</sequence>
<gene>
    <name evidence="7" type="ORF">GNZ12_19595</name>
</gene>
<feature type="domain" description="HTH lysR-type" evidence="6">
    <location>
        <begin position="6"/>
        <end position="63"/>
    </location>
</feature>
<keyword evidence="4" id="KW-0804">Transcription</keyword>